<name>A0AA36Y7C2_9FIRM</name>
<reference evidence="9 10" key="1">
    <citation type="submission" date="2011-10" db="EMBL/GenBank/DDBJ databases">
        <title>The Genome Sequence of Lachnospiraceae bacterium ACC2.</title>
        <authorList>
            <consortium name="The Broad Institute Genome Sequencing Platform"/>
            <person name="Earl A."/>
            <person name="Ward D."/>
            <person name="Feldgarden M."/>
            <person name="Gevers D."/>
            <person name="Sizova M."/>
            <person name="Hazen A."/>
            <person name="Epstein S."/>
            <person name="Young S.K."/>
            <person name="Zeng Q."/>
            <person name="Gargeya S."/>
            <person name="Fitzgerald M."/>
            <person name="Haas B."/>
            <person name="Abouelleil A."/>
            <person name="Alvarado L."/>
            <person name="Arachchi H.M."/>
            <person name="Berlin A."/>
            <person name="Brown A."/>
            <person name="Chapman S.B."/>
            <person name="Chen Z."/>
            <person name="Dunbar C."/>
            <person name="Freedman E."/>
            <person name="Gearin G."/>
            <person name="Goldberg J."/>
            <person name="Griggs A."/>
            <person name="Gujja S."/>
            <person name="Heiman D."/>
            <person name="Howarth C."/>
            <person name="Larson L."/>
            <person name="Lui A."/>
            <person name="MacDonald P.J.P."/>
            <person name="Montmayeur A."/>
            <person name="Murphy C."/>
            <person name="Neiman D."/>
            <person name="Pearson M."/>
            <person name="Priest M."/>
            <person name="Roberts A."/>
            <person name="Saif S."/>
            <person name="Shea T."/>
            <person name="Shenoy N."/>
            <person name="Sisk P."/>
            <person name="Stolte C."/>
            <person name="Sykes S."/>
            <person name="Wortman J."/>
            <person name="Nusbaum C."/>
            <person name="Birren B."/>
        </authorList>
    </citation>
    <scope>NUCLEOTIDE SEQUENCE [LARGE SCALE GENOMIC DNA]</scope>
    <source>
        <strain evidence="9 10">ACC2</strain>
    </source>
</reference>
<keyword evidence="6 7" id="KW-0472">Membrane</keyword>
<gene>
    <name evidence="9" type="ORF">HMPREF9623_00019</name>
</gene>
<feature type="transmembrane region" description="Helical" evidence="7">
    <location>
        <begin position="224"/>
        <end position="246"/>
    </location>
</feature>
<keyword evidence="10" id="KW-1185">Reference proteome</keyword>
<dbReference type="RefSeq" id="WP_009531854.1">
    <property type="nucleotide sequence ID" value="NZ_JH590861.1"/>
</dbReference>
<dbReference type="GeneID" id="86939816"/>
<evidence type="ECO:0000259" key="8">
    <source>
        <dbReference type="PROSITE" id="PS50928"/>
    </source>
</evidence>
<dbReference type="SUPFAM" id="SSF161098">
    <property type="entry name" value="MetI-like"/>
    <property type="match status" value="1"/>
</dbReference>
<protein>
    <recommendedName>
        <fullName evidence="8">ABC transmembrane type-1 domain-containing protein</fullName>
    </recommendedName>
</protein>
<evidence type="ECO:0000256" key="2">
    <source>
        <dbReference type="ARBA" id="ARBA00022448"/>
    </source>
</evidence>
<dbReference type="Gene3D" id="1.10.3720.10">
    <property type="entry name" value="MetI-like"/>
    <property type="match status" value="1"/>
</dbReference>
<dbReference type="GO" id="GO:0005886">
    <property type="term" value="C:plasma membrane"/>
    <property type="evidence" value="ECO:0007669"/>
    <property type="project" value="UniProtKB-SubCell"/>
</dbReference>
<dbReference type="CDD" id="cd06261">
    <property type="entry name" value="TM_PBP2"/>
    <property type="match status" value="1"/>
</dbReference>
<evidence type="ECO:0000256" key="7">
    <source>
        <dbReference type="RuleBase" id="RU363032"/>
    </source>
</evidence>
<dbReference type="InterPro" id="IPR000515">
    <property type="entry name" value="MetI-like"/>
</dbReference>
<evidence type="ECO:0000256" key="6">
    <source>
        <dbReference type="ARBA" id="ARBA00023136"/>
    </source>
</evidence>
<dbReference type="GO" id="GO:0055085">
    <property type="term" value="P:transmembrane transport"/>
    <property type="evidence" value="ECO:0007669"/>
    <property type="project" value="InterPro"/>
</dbReference>
<keyword evidence="2 7" id="KW-0813">Transport</keyword>
<keyword evidence="4 7" id="KW-0812">Transmembrane</keyword>
<comment type="subcellular location">
    <subcellularLocation>
        <location evidence="1 7">Cell membrane</location>
        <topology evidence="1 7">Multi-pass membrane protein</topology>
    </subcellularLocation>
</comment>
<feature type="transmembrane region" description="Helical" evidence="7">
    <location>
        <begin position="126"/>
        <end position="149"/>
    </location>
</feature>
<evidence type="ECO:0000256" key="5">
    <source>
        <dbReference type="ARBA" id="ARBA00022989"/>
    </source>
</evidence>
<sequence length="265" mass="28527">MIGAIRNMLLRDGKEPLRWLFWLLLWEAAARLIGNKFLLVGPVETVRTLMNMAGKPAYWQAVGNSSLRILGGFLLGAVLGTALAAAAQARRGLRWILGPLVNVIKAVPVASFVVLLLLWVGNRNASLFICFFVSLPVFYLNTLGGLGAVPGDLLEVARLYGLSRGTRLRALYLPVLAPFLESALSLSVGVSFKAGAAAELIGQPALSLGNGLYRAKIYLETGEIFAWTLSIVLLAGLAEAVLRFFLRALCGSGRYGTDGTPKRTR</sequence>
<dbReference type="EMBL" id="AGEL01000001">
    <property type="protein sequence ID" value="EHO18697.1"/>
    <property type="molecule type" value="Genomic_DNA"/>
</dbReference>
<dbReference type="PROSITE" id="PS50928">
    <property type="entry name" value="ABC_TM1"/>
    <property type="match status" value="1"/>
</dbReference>
<keyword evidence="5 7" id="KW-1133">Transmembrane helix</keyword>
<keyword evidence="3" id="KW-1003">Cell membrane</keyword>
<organism evidence="9 10">
    <name type="scientific">Stomatobaculum longum</name>
    <dbReference type="NCBI Taxonomy" id="796942"/>
    <lineage>
        <taxon>Bacteria</taxon>
        <taxon>Bacillati</taxon>
        <taxon>Bacillota</taxon>
        <taxon>Clostridia</taxon>
        <taxon>Lachnospirales</taxon>
        <taxon>Lachnospiraceae</taxon>
        <taxon>Stomatobaculum</taxon>
    </lineage>
</organism>
<dbReference type="PANTHER" id="PTHR30151">
    <property type="entry name" value="ALKANE SULFONATE ABC TRANSPORTER-RELATED, MEMBRANE SUBUNIT"/>
    <property type="match status" value="1"/>
</dbReference>
<evidence type="ECO:0000256" key="4">
    <source>
        <dbReference type="ARBA" id="ARBA00022692"/>
    </source>
</evidence>
<evidence type="ECO:0000256" key="1">
    <source>
        <dbReference type="ARBA" id="ARBA00004651"/>
    </source>
</evidence>
<evidence type="ECO:0000256" key="3">
    <source>
        <dbReference type="ARBA" id="ARBA00022475"/>
    </source>
</evidence>
<feature type="domain" description="ABC transmembrane type-1" evidence="8">
    <location>
        <begin position="62"/>
        <end position="242"/>
    </location>
</feature>
<dbReference type="Proteomes" id="UP000018466">
    <property type="component" value="Unassembled WGS sequence"/>
</dbReference>
<feature type="transmembrane region" description="Helical" evidence="7">
    <location>
        <begin position="99"/>
        <end position="120"/>
    </location>
</feature>
<dbReference type="Pfam" id="PF00528">
    <property type="entry name" value="BPD_transp_1"/>
    <property type="match status" value="1"/>
</dbReference>
<comment type="caution">
    <text evidence="9">The sequence shown here is derived from an EMBL/GenBank/DDBJ whole genome shotgun (WGS) entry which is preliminary data.</text>
</comment>
<evidence type="ECO:0000313" key="9">
    <source>
        <dbReference type="EMBL" id="EHO18697.1"/>
    </source>
</evidence>
<dbReference type="AlphaFoldDB" id="A0AA36Y7C2"/>
<dbReference type="InterPro" id="IPR035906">
    <property type="entry name" value="MetI-like_sf"/>
</dbReference>
<feature type="transmembrane region" description="Helical" evidence="7">
    <location>
        <begin position="69"/>
        <end position="87"/>
    </location>
</feature>
<comment type="similarity">
    <text evidence="7">Belongs to the binding-protein-dependent transport system permease family.</text>
</comment>
<accession>A0AA36Y7C2</accession>
<proteinExistence type="inferred from homology"/>
<dbReference type="PANTHER" id="PTHR30151:SF0">
    <property type="entry name" value="ABC TRANSPORTER PERMEASE PROTEIN MJ0413-RELATED"/>
    <property type="match status" value="1"/>
</dbReference>
<evidence type="ECO:0000313" key="10">
    <source>
        <dbReference type="Proteomes" id="UP000018466"/>
    </source>
</evidence>